<proteinExistence type="inferred from homology"/>
<feature type="transmembrane region" description="Helical" evidence="7">
    <location>
        <begin position="282"/>
        <end position="302"/>
    </location>
</feature>
<dbReference type="InterPro" id="IPR017473">
    <property type="entry name" value="Undecaprenyl-P_gluc_Ptfrase"/>
</dbReference>
<evidence type="ECO:0000259" key="8">
    <source>
        <dbReference type="Pfam" id="PF02397"/>
    </source>
</evidence>
<keyword evidence="4 7" id="KW-0812">Transmembrane</keyword>
<dbReference type="PANTHER" id="PTHR30576:SF0">
    <property type="entry name" value="UNDECAPRENYL-PHOSPHATE N-ACETYLGALACTOSAMINYL 1-PHOSPHATE TRANSFERASE-RELATED"/>
    <property type="match status" value="1"/>
</dbReference>
<evidence type="ECO:0000256" key="1">
    <source>
        <dbReference type="ARBA" id="ARBA00004141"/>
    </source>
</evidence>
<protein>
    <submittedName>
        <fullName evidence="9">Undecaprenyl-phosphate glucose phosphotransferase</fullName>
    </submittedName>
</protein>
<dbReference type="InterPro" id="IPR017475">
    <property type="entry name" value="EPS_sugar_tfrase"/>
</dbReference>
<dbReference type="Pfam" id="PF13727">
    <property type="entry name" value="CoA_binding_3"/>
    <property type="match status" value="1"/>
</dbReference>
<dbReference type="NCBIfam" id="TIGR03023">
    <property type="entry name" value="WcaJ_sugtrans"/>
    <property type="match status" value="1"/>
</dbReference>
<reference evidence="9 10" key="1">
    <citation type="submission" date="2017-08" db="EMBL/GenBank/DDBJ databases">
        <title>Infants hospitalized years apart are colonized by the same room-sourced microbial strains.</title>
        <authorList>
            <person name="Brooks B."/>
            <person name="Olm M.R."/>
            <person name="Firek B.A."/>
            <person name="Baker R."/>
            <person name="Thomas B.C."/>
            <person name="Morowitz M.J."/>
            <person name="Banfield J.F."/>
        </authorList>
    </citation>
    <scope>NUCLEOTIDE SEQUENCE [LARGE SCALE GENOMIC DNA]</scope>
    <source>
        <strain evidence="9">S2_003_000_R2_14</strain>
    </source>
</reference>
<accession>A0A2W5T1K5</accession>
<dbReference type="Gene3D" id="3.40.50.720">
    <property type="entry name" value="NAD(P)-binding Rossmann-like Domain"/>
    <property type="match status" value="1"/>
</dbReference>
<feature type="domain" description="Bacterial sugar transferase" evidence="8">
    <location>
        <begin position="276"/>
        <end position="453"/>
    </location>
</feature>
<feature type="transmembrane region" description="Helical" evidence="7">
    <location>
        <begin position="50"/>
        <end position="68"/>
    </location>
</feature>
<comment type="caution">
    <text evidence="9">The sequence shown here is derived from an EMBL/GenBank/DDBJ whole genome shotgun (WGS) entry which is preliminary data.</text>
</comment>
<evidence type="ECO:0000256" key="7">
    <source>
        <dbReference type="SAM" id="Phobius"/>
    </source>
</evidence>
<keyword evidence="6 7" id="KW-0472">Membrane</keyword>
<comment type="subcellular location">
    <subcellularLocation>
        <location evidence="1">Membrane</location>
        <topology evidence="1">Multi-pass membrane protein</topology>
    </subcellularLocation>
</comment>
<dbReference type="GO" id="GO:0016780">
    <property type="term" value="F:phosphotransferase activity, for other substituted phosphate groups"/>
    <property type="evidence" value="ECO:0007669"/>
    <property type="project" value="TreeGrafter"/>
</dbReference>
<evidence type="ECO:0000256" key="6">
    <source>
        <dbReference type="ARBA" id="ARBA00023136"/>
    </source>
</evidence>
<sequence length="462" mass="52193">MFTRFQRFYNSIKLVADVVSLAIAFGLAWYSRFTFFPWVVTPPPEETVATLGLILVIFPVVFRGSNLYTTNRSRTHIEEVFEIFKATVVSTLILVGITYFVRERYSRLTVGLFATYAFVVLSIVRLSFRAVFNVLRRRGVNLKTILVVGAGQLGQRVVETIEQHRELGFKVTGMLTRKSEKVGSSVLGVPVVGHFNDLAAQLEKTPVDQVILALPLEEQPQLRELMEVLALHTVDVKVVPDLFNYITLRGGLEEFGGLPIISLQGAPLEGWNRIAKRIFDMALSFLALLVLSPVMALLAIAVKLSSRGPIFYAQERMGMDGHLFHMFKFRTMKVDAESAGAKFATADDPRRTSIGTFLRKSSLDELPQFWNVLVGDMSLVGPRPERPVFIDEFKKQIPRYHLRHMVKSGITGWAQVNGLRGNTSIKDRIDYDLYYIENWSLLFDLKILVRTAFGGFLSKNAY</sequence>
<keyword evidence="5 7" id="KW-1133">Transmembrane helix</keyword>
<dbReference type="GO" id="GO:0016020">
    <property type="term" value="C:membrane"/>
    <property type="evidence" value="ECO:0007669"/>
    <property type="project" value="UniProtKB-SubCell"/>
</dbReference>
<dbReference type="Pfam" id="PF02397">
    <property type="entry name" value="Bac_transf"/>
    <property type="match status" value="1"/>
</dbReference>
<dbReference type="SUPFAM" id="SSF51735">
    <property type="entry name" value="NAD(P)-binding Rossmann-fold domains"/>
    <property type="match status" value="1"/>
</dbReference>
<evidence type="ECO:0000256" key="2">
    <source>
        <dbReference type="ARBA" id="ARBA00006464"/>
    </source>
</evidence>
<dbReference type="EMBL" id="QFQP01000042">
    <property type="protein sequence ID" value="PZR05806.1"/>
    <property type="molecule type" value="Genomic_DNA"/>
</dbReference>
<keyword evidence="3 9" id="KW-0808">Transferase</keyword>
<dbReference type="NCBIfam" id="TIGR03025">
    <property type="entry name" value="EPS_sugtrans"/>
    <property type="match status" value="1"/>
</dbReference>
<evidence type="ECO:0000256" key="3">
    <source>
        <dbReference type="ARBA" id="ARBA00022679"/>
    </source>
</evidence>
<feature type="transmembrane region" description="Helical" evidence="7">
    <location>
        <begin position="108"/>
        <end position="128"/>
    </location>
</feature>
<dbReference type="InterPro" id="IPR003362">
    <property type="entry name" value="Bact_transf"/>
</dbReference>
<dbReference type="AlphaFoldDB" id="A0A2W5T1K5"/>
<feature type="transmembrane region" description="Helical" evidence="7">
    <location>
        <begin position="80"/>
        <end position="102"/>
    </location>
</feature>
<evidence type="ECO:0000256" key="4">
    <source>
        <dbReference type="ARBA" id="ARBA00022692"/>
    </source>
</evidence>
<gene>
    <name evidence="9" type="ORF">DI536_31665</name>
</gene>
<evidence type="ECO:0000313" key="10">
    <source>
        <dbReference type="Proteomes" id="UP000249061"/>
    </source>
</evidence>
<feature type="transmembrane region" description="Helical" evidence="7">
    <location>
        <begin position="12"/>
        <end position="30"/>
    </location>
</feature>
<name>A0A2W5T1K5_9BACT</name>
<evidence type="ECO:0000313" key="9">
    <source>
        <dbReference type="EMBL" id="PZR05806.1"/>
    </source>
</evidence>
<dbReference type="PANTHER" id="PTHR30576">
    <property type="entry name" value="COLANIC BIOSYNTHESIS UDP-GLUCOSE LIPID CARRIER TRANSFERASE"/>
    <property type="match status" value="1"/>
</dbReference>
<dbReference type="Proteomes" id="UP000249061">
    <property type="component" value="Unassembled WGS sequence"/>
</dbReference>
<dbReference type="InterPro" id="IPR036291">
    <property type="entry name" value="NAD(P)-bd_dom_sf"/>
</dbReference>
<comment type="similarity">
    <text evidence="2">Belongs to the bacterial sugar transferase family.</text>
</comment>
<evidence type="ECO:0000256" key="5">
    <source>
        <dbReference type="ARBA" id="ARBA00022989"/>
    </source>
</evidence>
<organism evidence="9 10">
    <name type="scientific">Archangium gephyra</name>
    <dbReference type="NCBI Taxonomy" id="48"/>
    <lineage>
        <taxon>Bacteria</taxon>
        <taxon>Pseudomonadati</taxon>
        <taxon>Myxococcota</taxon>
        <taxon>Myxococcia</taxon>
        <taxon>Myxococcales</taxon>
        <taxon>Cystobacterineae</taxon>
        <taxon>Archangiaceae</taxon>
        <taxon>Archangium</taxon>
    </lineage>
</organism>